<dbReference type="RefSeq" id="WP_154317970.1">
    <property type="nucleotide sequence ID" value="NZ_CAJGAA010000001.1"/>
</dbReference>
<accession>A0A6I2M6F8</accession>
<dbReference type="EMBL" id="WKKF01000001">
    <property type="protein sequence ID" value="MRX52934.1"/>
    <property type="molecule type" value="Genomic_DNA"/>
</dbReference>
<proteinExistence type="predicted"/>
<dbReference type="Proteomes" id="UP000441585">
    <property type="component" value="Unassembled WGS sequence"/>
</dbReference>
<dbReference type="AlphaFoldDB" id="A0A6I2M6F8"/>
<reference evidence="1 2" key="1">
    <citation type="submission" date="2019-11" db="EMBL/GenBank/DDBJ databases">
        <title>Bacillus idriensis genome.</title>
        <authorList>
            <person name="Konopka E.N."/>
            <person name="Newman J.D."/>
        </authorList>
    </citation>
    <scope>NUCLEOTIDE SEQUENCE [LARGE SCALE GENOMIC DNA]</scope>
    <source>
        <strain evidence="1 2">DSM 19097</strain>
    </source>
</reference>
<keyword evidence="2" id="KW-1185">Reference proteome</keyword>
<sequence length="143" mass="16993">MNSKSEKQIRKINDLDKEILPVTLIKSIELLWSLDNIIDKNVSDYVHDNKEWEPEKSECCNECLYDLGNIMSNELLNRDSGDFFMKTLLQYLEFEQNDEFAADYITEYCMNDNNSKDITSLKKELVRWAIESEELERNGIYRF</sequence>
<gene>
    <name evidence="1" type="ORF">GJU41_03025</name>
</gene>
<comment type="caution">
    <text evidence="1">The sequence shown here is derived from an EMBL/GenBank/DDBJ whole genome shotgun (WGS) entry which is preliminary data.</text>
</comment>
<protein>
    <submittedName>
        <fullName evidence="1">Uncharacterized protein</fullName>
    </submittedName>
</protein>
<name>A0A6I2M6F8_9BACI</name>
<evidence type="ECO:0000313" key="2">
    <source>
        <dbReference type="Proteomes" id="UP000441585"/>
    </source>
</evidence>
<evidence type="ECO:0000313" key="1">
    <source>
        <dbReference type="EMBL" id="MRX52934.1"/>
    </source>
</evidence>
<organism evidence="1 2">
    <name type="scientific">Metabacillus idriensis</name>
    <dbReference type="NCBI Taxonomy" id="324768"/>
    <lineage>
        <taxon>Bacteria</taxon>
        <taxon>Bacillati</taxon>
        <taxon>Bacillota</taxon>
        <taxon>Bacilli</taxon>
        <taxon>Bacillales</taxon>
        <taxon>Bacillaceae</taxon>
        <taxon>Metabacillus</taxon>
    </lineage>
</organism>